<dbReference type="GO" id="GO:0006605">
    <property type="term" value="P:protein targeting"/>
    <property type="evidence" value="ECO:0007669"/>
    <property type="project" value="UniProtKB-UniRule"/>
</dbReference>
<dbReference type="NCBIfam" id="TIGR00966">
    <property type="entry name" value="transloc_SecF"/>
    <property type="match status" value="1"/>
</dbReference>
<accession>A0A931YDC9</accession>
<evidence type="ECO:0000256" key="4">
    <source>
        <dbReference type="ARBA" id="ARBA00022692"/>
    </source>
</evidence>
<feature type="domain" description="Protein export membrane protein SecD/SecF C-terminal" evidence="10">
    <location>
        <begin position="104"/>
        <end position="290"/>
    </location>
</feature>
<evidence type="ECO:0000256" key="1">
    <source>
        <dbReference type="ARBA" id="ARBA00004651"/>
    </source>
</evidence>
<dbReference type="Gene3D" id="1.20.1640.10">
    <property type="entry name" value="Multidrug efflux transporter AcrB transmembrane domain"/>
    <property type="match status" value="1"/>
</dbReference>
<dbReference type="PANTHER" id="PTHR30081">
    <property type="entry name" value="PROTEIN-EXPORT MEMBRANE PROTEIN SEC"/>
    <property type="match status" value="1"/>
</dbReference>
<dbReference type="InterPro" id="IPR048634">
    <property type="entry name" value="SecD_SecF_C"/>
</dbReference>
<dbReference type="Proteomes" id="UP000786662">
    <property type="component" value="Unassembled WGS sequence"/>
</dbReference>
<dbReference type="GO" id="GO:0043952">
    <property type="term" value="P:protein transport by the Sec complex"/>
    <property type="evidence" value="ECO:0007669"/>
    <property type="project" value="UniProtKB-UniRule"/>
</dbReference>
<dbReference type="InterPro" id="IPR005665">
    <property type="entry name" value="SecF_bac"/>
</dbReference>
<dbReference type="GO" id="GO:0015450">
    <property type="term" value="F:protein-transporting ATPase activity"/>
    <property type="evidence" value="ECO:0007669"/>
    <property type="project" value="InterPro"/>
</dbReference>
<dbReference type="InterPro" id="IPR022645">
    <property type="entry name" value="SecD/SecF_bac"/>
</dbReference>
<evidence type="ECO:0000313" key="11">
    <source>
        <dbReference type="EMBL" id="MBI2052530.1"/>
    </source>
</evidence>
<feature type="transmembrane region" description="Helical" evidence="9">
    <location>
        <begin position="155"/>
        <end position="181"/>
    </location>
</feature>
<dbReference type="HAMAP" id="MF_01464_B">
    <property type="entry name" value="SecF_B"/>
    <property type="match status" value="1"/>
</dbReference>
<dbReference type="Proteomes" id="UP000709672">
    <property type="component" value="Unassembled WGS sequence"/>
</dbReference>
<evidence type="ECO:0000256" key="7">
    <source>
        <dbReference type="ARBA" id="ARBA00023010"/>
    </source>
</evidence>
<name>A0A931YDC9_9BACT</name>
<evidence type="ECO:0000256" key="5">
    <source>
        <dbReference type="ARBA" id="ARBA00022927"/>
    </source>
</evidence>
<dbReference type="PRINTS" id="PR01755">
    <property type="entry name" value="SECFTRNLCASE"/>
</dbReference>
<feature type="transmembrane region" description="Helical" evidence="9">
    <location>
        <begin position="12"/>
        <end position="31"/>
    </location>
</feature>
<organism evidence="12 13">
    <name type="scientific">Candidatus Sungiibacteriota bacterium</name>
    <dbReference type="NCBI Taxonomy" id="2750080"/>
    <lineage>
        <taxon>Bacteria</taxon>
        <taxon>Candidatus Sungiibacteriota</taxon>
    </lineage>
</organism>
<keyword evidence="8 9" id="KW-0472">Membrane</keyword>
<comment type="subunit">
    <text evidence="9">Forms a complex with SecD. Part of the essential Sec protein translocation apparatus which comprises SecA, SecYEG and auxiliary proteins SecDF. Other proteins may also be involved.</text>
</comment>
<comment type="caution">
    <text evidence="12">The sequence shown here is derived from an EMBL/GenBank/DDBJ whole genome shotgun (WGS) entry which is preliminary data.</text>
</comment>
<reference evidence="12" key="1">
    <citation type="submission" date="2020-07" db="EMBL/GenBank/DDBJ databases">
        <title>Huge and variable diversity of episymbiotic CPR bacteria and DPANN archaea in groundwater ecosystems.</title>
        <authorList>
            <person name="He C.Y."/>
            <person name="Keren R."/>
            <person name="Whittaker M."/>
            <person name="Farag I.F."/>
            <person name="Doudna J."/>
            <person name="Cate J.H.D."/>
            <person name="Banfield J.F."/>
        </authorList>
    </citation>
    <scope>NUCLEOTIDE SEQUENCE</scope>
    <source>
        <strain evidence="11">NC_groundwater_191_Ag_S-0.1um_45_8</strain>
        <strain evidence="12">NC_groundwater_418_Ag_B-0.1um_45_10</strain>
    </source>
</reference>
<dbReference type="EMBL" id="JACOYY010000070">
    <property type="protein sequence ID" value="MBI2052530.1"/>
    <property type="molecule type" value="Genomic_DNA"/>
</dbReference>
<keyword evidence="7 9" id="KW-0811">Translocation</keyword>
<dbReference type="GO" id="GO:0005886">
    <property type="term" value="C:plasma membrane"/>
    <property type="evidence" value="ECO:0007669"/>
    <property type="project" value="UniProtKB-SubCell"/>
</dbReference>
<keyword evidence="6 9" id="KW-1133">Transmembrane helix</keyword>
<evidence type="ECO:0000313" key="12">
    <source>
        <dbReference type="EMBL" id="MBI2465860.1"/>
    </source>
</evidence>
<evidence type="ECO:0000256" key="9">
    <source>
        <dbReference type="HAMAP-Rule" id="MF_01464"/>
    </source>
</evidence>
<protein>
    <recommendedName>
        <fullName evidence="9">Protein-export membrane protein SecF</fullName>
    </recommendedName>
</protein>
<proteinExistence type="inferred from homology"/>
<evidence type="ECO:0000256" key="2">
    <source>
        <dbReference type="ARBA" id="ARBA00022448"/>
    </source>
</evidence>
<comment type="subcellular location">
    <subcellularLocation>
        <location evidence="1 9">Cell membrane</location>
        <topology evidence="1 9">Multi-pass membrane protein</topology>
    </subcellularLocation>
</comment>
<gene>
    <name evidence="9 12" type="primary">secF</name>
    <name evidence="11" type="ORF">HYT38_02525</name>
    <name evidence="12" type="ORF">HYV66_01350</name>
</gene>
<dbReference type="EMBL" id="JACPHQ010000016">
    <property type="protein sequence ID" value="MBI2465860.1"/>
    <property type="molecule type" value="Genomic_DNA"/>
</dbReference>
<dbReference type="GO" id="GO:0065002">
    <property type="term" value="P:intracellular protein transmembrane transport"/>
    <property type="evidence" value="ECO:0007669"/>
    <property type="project" value="UniProtKB-UniRule"/>
</dbReference>
<evidence type="ECO:0000256" key="8">
    <source>
        <dbReference type="ARBA" id="ARBA00023136"/>
    </source>
</evidence>
<evidence type="ECO:0000256" key="3">
    <source>
        <dbReference type="ARBA" id="ARBA00022475"/>
    </source>
</evidence>
<keyword evidence="3 9" id="KW-1003">Cell membrane</keyword>
<dbReference type="AlphaFoldDB" id="A0A931YDC9"/>
<feature type="transmembrane region" description="Helical" evidence="9">
    <location>
        <begin position="262"/>
        <end position="290"/>
    </location>
</feature>
<dbReference type="Pfam" id="PF02355">
    <property type="entry name" value="SecD_SecF_C"/>
    <property type="match status" value="1"/>
</dbReference>
<keyword evidence="2 9" id="KW-0813">Transport</keyword>
<feature type="transmembrane region" description="Helical" evidence="9">
    <location>
        <begin position="127"/>
        <end position="143"/>
    </location>
</feature>
<keyword evidence="4 9" id="KW-0812">Transmembrane</keyword>
<evidence type="ECO:0000259" key="10">
    <source>
        <dbReference type="Pfam" id="PF02355"/>
    </source>
</evidence>
<dbReference type="PANTHER" id="PTHR30081:SF8">
    <property type="entry name" value="PROTEIN TRANSLOCASE SUBUNIT SECF"/>
    <property type="match status" value="1"/>
</dbReference>
<dbReference type="InterPro" id="IPR022813">
    <property type="entry name" value="SecD/SecF_arch_bac"/>
</dbReference>
<comment type="function">
    <text evidence="9">Part of the Sec protein translocase complex. Interacts with the SecYEG preprotein conducting channel. SecDF uses the proton motive force (PMF) to complete protein translocation after the ATP-dependent function of SecA.</text>
</comment>
<sequence length="296" mass="32648">MLAIIPKGKIFLTVSATLVVLSLAALAVWGLKLDIDFTGGTSWEIKFENGRPNNEEILTVLSDYKLEPAVFQPVGEQGLIIKFRAVNENTHEAMKRDLNGSWPIEELRFDSIGPTIGRELQSKSLKAIFYVLILIVAYIAWAFRKVSKPVASWKYGLIAVIALIHDVAIPAGVFAVLGHFYGIEVGSFFVTALLTVMGFSVHDTIVVFDRIRENLKRRAGDDFSVTINNSVNETLARSINTSLTVLLVLSAIYFLGGATIKYFALALILGVFFGTYSSIFVAGPLLAYWAGRRRPE</sequence>
<feature type="transmembrane region" description="Helical" evidence="9">
    <location>
        <begin position="187"/>
        <end position="208"/>
    </location>
</feature>
<evidence type="ECO:0000256" key="6">
    <source>
        <dbReference type="ARBA" id="ARBA00022989"/>
    </source>
</evidence>
<comment type="similarity">
    <text evidence="9">Belongs to the SecD/SecF family. SecF subfamily.</text>
</comment>
<dbReference type="SUPFAM" id="SSF82866">
    <property type="entry name" value="Multidrug efflux transporter AcrB transmembrane domain"/>
    <property type="match status" value="1"/>
</dbReference>
<evidence type="ECO:0000313" key="13">
    <source>
        <dbReference type="Proteomes" id="UP000709672"/>
    </source>
</evidence>
<keyword evidence="5 9" id="KW-0653">Protein transport</keyword>
<feature type="transmembrane region" description="Helical" evidence="9">
    <location>
        <begin position="239"/>
        <end position="256"/>
    </location>
</feature>